<comment type="similarity">
    <text evidence="12 14">Belongs to the TonB-dependent receptor family.</text>
</comment>
<evidence type="ECO:0000259" key="17">
    <source>
        <dbReference type="Pfam" id="PF07715"/>
    </source>
</evidence>
<keyword evidence="5 12" id="KW-0812">Transmembrane</keyword>
<evidence type="ECO:0000256" key="10">
    <source>
        <dbReference type="ARBA" id="ARBA00023136"/>
    </source>
</evidence>
<keyword evidence="18" id="KW-0675">Receptor</keyword>
<feature type="short sequence motif" description="TonB C-terminal box" evidence="13">
    <location>
        <begin position="776"/>
        <end position="793"/>
    </location>
</feature>
<keyword evidence="7" id="KW-0408">Iron</keyword>
<evidence type="ECO:0000256" key="14">
    <source>
        <dbReference type="RuleBase" id="RU003357"/>
    </source>
</evidence>
<protein>
    <submittedName>
        <fullName evidence="18">TonB-dependent receptor domain-containing protein</fullName>
    </submittedName>
</protein>
<evidence type="ECO:0000256" key="6">
    <source>
        <dbReference type="ARBA" id="ARBA00022729"/>
    </source>
</evidence>
<reference evidence="19" key="1">
    <citation type="journal article" date="2019" name="Int. J. Syst. Evol. Microbiol.">
        <title>The Global Catalogue of Microorganisms (GCM) 10K type strain sequencing project: providing services to taxonomists for standard genome sequencing and annotation.</title>
        <authorList>
            <consortium name="The Broad Institute Genomics Platform"/>
            <consortium name="The Broad Institute Genome Sequencing Center for Infectious Disease"/>
            <person name="Wu L."/>
            <person name="Ma J."/>
        </authorList>
    </citation>
    <scope>NUCLEOTIDE SEQUENCE [LARGE SCALE GENOMIC DNA]</scope>
    <source>
        <strain evidence="19">CGMCC 1.12702</strain>
    </source>
</reference>
<dbReference type="Pfam" id="PF07715">
    <property type="entry name" value="Plug"/>
    <property type="match status" value="1"/>
</dbReference>
<feature type="domain" description="TonB-dependent receptor plug" evidence="17">
    <location>
        <begin position="54"/>
        <end position="169"/>
    </location>
</feature>
<evidence type="ECO:0000256" key="12">
    <source>
        <dbReference type="PROSITE-ProRule" id="PRU01360"/>
    </source>
</evidence>
<dbReference type="InterPro" id="IPR000531">
    <property type="entry name" value="Beta-barrel_TonB"/>
</dbReference>
<keyword evidence="19" id="KW-1185">Reference proteome</keyword>
<dbReference type="PROSITE" id="PS01156">
    <property type="entry name" value="TONB_DEPENDENT_REC_2"/>
    <property type="match status" value="1"/>
</dbReference>
<comment type="caution">
    <text evidence="18">The sequence shown here is derived from an EMBL/GenBank/DDBJ whole genome shotgun (WGS) entry which is preliminary data.</text>
</comment>
<evidence type="ECO:0000256" key="13">
    <source>
        <dbReference type="PROSITE-ProRule" id="PRU10144"/>
    </source>
</evidence>
<evidence type="ECO:0000256" key="11">
    <source>
        <dbReference type="ARBA" id="ARBA00023237"/>
    </source>
</evidence>
<feature type="signal peptide" evidence="15">
    <location>
        <begin position="1"/>
        <end position="22"/>
    </location>
</feature>
<comment type="subcellular location">
    <subcellularLocation>
        <location evidence="1 12">Cell outer membrane</location>
        <topology evidence="1 12">Multi-pass membrane protein</topology>
    </subcellularLocation>
</comment>
<dbReference type="InterPro" id="IPR012910">
    <property type="entry name" value="Plug_dom"/>
</dbReference>
<evidence type="ECO:0000259" key="16">
    <source>
        <dbReference type="Pfam" id="PF00593"/>
    </source>
</evidence>
<dbReference type="Gene3D" id="2.170.130.10">
    <property type="entry name" value="TonB-dependent receptor, plug domain"/>
    <property type="match status" value="1"/>
</dbReference>
<dbReference type="Pfam" id="PF00593">
    <property type="entry name" value="TonB_dep_Rec_b-barrel"/>
    <property type="match status" value="1"/>
</dbReference>
<evidence type="ECO:0000256" key="8">
    <source>
        <dbReference type="ARBA" id="ARBA00023065"/>
    </source>
</evidence>
<keyword evidence="6 15" id="KW-0732">Signal</keyword>
<sequence>MTRLMTGATILAIATVTTGAGAQVTPISTAATGTAEQAPDATQSAGDDIVVTGQSTAFANTRVTAPMIERQSALASVNDVINELPGVFVAEGDAFGSSDWVTSISIRGFNSGGGGGQQIGSTIDGLPNGGSGYGGGSRANRYIDVLDLKTVNVSQGTADISSRSNEALGATLDYVTSDPTANSRLRFTAAGGDFGARKYYVRGDTGTIAPNTTAYLSASTSRVHDWIGGSGKTSRDHIDAKVLSRVGTVDLTGFVSYDDADESEFGSVSPERFANDPNHDAYTDRWTGLPYIDQAYRSTSRALRKNLFGYLKARTEVGEVKLQAAGYYHRMRGRGDFAPPYLVDVRNDGAGNPESEYTGGQTVRGGDSIGKLYFVTPTGAAATMTPGCVGTSGVPAEYSPTCYASNVTPVMSYRHTHYKNDRFGFTGDVDWQHDFGPVQNQFRAGLWYEHGRSNQLRDWHKVTDATVGPAYDGTPYYVQFSTDYGLDEIMYYAEDAVTAGPITARFGVKQFFLDQTRTELLGDLSATSLKSHSKPLINAGLTYVTPLQGMELFAGYSQNFAAIGNGPLGQPAETIRNLRPETANNIEVGARYSTGRIQASLTGYDIKFKNQIVSISSNLVTGIDYLEQQDSVYLNVGGVKSRGVEAALAYRILPPLTLSGSFTYNHATYIGTGNAAQDADVGVTPGVQVINSPRTMWVLSADYKKSIFKAGVATKFVGDRNIDTQGEAKAGKFTLVSGYVGADLGEVNDRLKGVSVTIQATNLTDKRYLSSADGGSAFLGSPRTVTAALSVDF</sequence>
<feature type="chain" id="PRO_5045536831" evidence="15">
    <location>
        <begin position="23"/>
        <end position="793"/>
    </location>
</feature>
<evidence type="ECO:0000313" key="18">
    <source>
        <dbReference type="EMBL" id="MFD1951846.1"/>
    </source>
</evidence>
<dbReference type="PROSITE" id="PS52016">
    <property type="entry name" value="TONB_DEPENDENT_REC_3"/>
    <property type="match status" value="1"/>
</dbReference>
<evidence type="ECO:0000256" key="9">
    <source>
        <dbReference type="ARBA" id="ARBA00023077"/>
    </source>
</evidence>
<evidence type="ECO:0000256" key="2">
    <source>
        <dbReference type="ARBA" id="ARBA00022448"/>
    </source>
</evidence>
<keyword evidence="10 12" id="KW-0472">Membrane</keyword>
<evidence type="ECO:0000256" key="5">
    <source>
        <dbReference type="ARBA" id="ARBA00022692"/>
    </source>
</evidence>
<proteinExistence type="inferred from homology"/>
<feature type="domain" description="TonB-dependent receptor-like beta-barrel" evidence="16">
    <location>
        <begin position="406"/>
        <end position="763"/>
    </location>
</feature>
<dbReference type="InterPro" id="IPR037066">
    <property type="entry name" value="Plug_dom_sf"/>
</dbReference>
<dbReference type="Gene3D" id="2.40.170.20">
    <property type="entry name" value="TonB-dependent receptor, beta-barrel domain"/>
    <property type="match status" value="1"/>
</dbReference>
<dbReference type="Proteomes" id="UP001597400">
    <property type="component" value="Unassembled WGS sequence"/>
</dbReference>
<keyword evidence="9 14" id="KW-0798">TonB box</keyword>
<evidence type="ECO:0000313" key="19">
    <source>
        <dbReference type="Proteomes" id="UP001597400"/>
    </source>
</evidence>
<organism evidence="18 19">
    <name type="scientific">Sphingomonas arantia</name>
    <dbReference type="NCBI Taxonomy" id="1460676"/>
    <lineage>
        <taxon>Bacteria</taxon>
        <taxon>Pseudomonadati</taxon>
        <taxon>Pseudomonadota</taxon>
        <taxon>Alphaproteobacteria</taxon>
        <taxon>Sphingomonadales</taxon>
        <taxon>Sphingomonadaceae</taxon>
        <taxon>Sphingomonas</taxon>
    </lineage>
</organism>
<dbReference type="SUPFAM" id="SSF56935">
    <property type="entry name" value="Porins"/>
    <property type="match status" value="1"/>
</dbReference>
<keyword evidence="2 12" id="KW-0813">Transport</keyword>
<keyword evidence="8" id="KW-0406">Ion transport</keyword>
<dbReference type="PANTHER" id="PTHR32552">
    <property type="entry name" value="FERRICHROME IRON RECEPTOR-RELATED"/>
    <property type="match status" value="1"/>
</dbReference>
<dbReference type="InterPro" id="IPR036942">
    <property type="entry name" value="Beta-barrel_TonB_sf"/>
</dbReference>
<dbReference type="PANTHER" id="PTHR32552:SF89">
    <property type="entry name" value="CATECHOLATE SIDEROPHORE RECEPTOR FIU"/>
    <property type="match status" value="1"/>
</dbReference>
<keyword evidence="3 12" id="KW-1134">Transmembrane beta strand</keyword>
<dbReference type="RefSeq" id="WP_380930737.1">
    <property type="nucleotide sequence ID" value="NZ_JBHUGS010000003.1"/>
</dbReference>
<dbReference type="InterPro" id="IPR010917">
    <property type="entry name" value="TonB_rcpt_CS"/>
</dbReference>
<evidence type="ECO:0000256" key="4">
    <source>
        <dbReference type="ARBA" id="ARBA00022496"/>
    </source>
</evidence>
<evidence type="ECO:0000256" key="7">
    <source>
        <dbReference type="ARBA" id="ARBA00023004"/>
    </source>
</evidence>
<keyword evidence="4" id="KW-0410">Iron transport</keyword>
<keyword evidence="11 12" id="KW-0998">Cell outer membrane</keyword>
<name>A0ABW4U0N0_9SPHN</name>
<evidence type="ECO:0000256" key="3">
    <source>
        <dbReference type="ARBA" id="ARBA00022452"/>
    </source>
</evidence>
<gene>
    <name evidence="18" type="ORF">ACFSGX_13820</name>
</gene>
<dbReference type="EMBL" id="JBHUGS010000003">
    <property type="protein sequence ID" value="MFD1951846.1"/>
    <property type="molecule type" value="Genomic_DNA"/>
</dbReference>
<evidence type="ECO:0000256" key="15">
    <source>
        <dbReference type="SAM" id="SignalP"/>
    </source>
</evidence>
<accession>A0ABW4U0N0</accession>
<dbReference type="InterPro" id="IPR039426">
    <property type="entry name" value="TonB-dep_rcpt-like"/>
</dbReference>
<evidence type="ECO:0000256" key="1">
    <source>
        <dbReference type="ARBA" id="ARBA00004571"/>
    </source>
</evidence>